<accession>D4LA25</accession>
<dbReference type="OrthoDB" id="9764015at2"/>
<dbReference type="PANTHER" id="PTHR37826:SF2">
    <property type="entry name" value="ZINC-RIBBON DOMAIN-CONTAINING PROTEIN"/>
    <property type="match status" value="1"/>
</dbReference>
<dbReference type="HOGENOM" id="CLU_042784_0_0_9"/>
<dbReference type="KEGG" id="rch:RUM_02220"/>
<dbReference type="RefSeq" id="WP_015557377.1">
    <property type="nucleotide sequence ID" value="NC_021039.1"/>
</dbReference>
<dbReference type="CDD" id="cd03408">
    <property type="entry name" value="SPFH_like_u1"/>
    <property type="match status" value="1"/>
</dbReference>
<dbReference type="GeneID" id="83155057"/>
<organism evidence="2 3">
    <name type="scientific">Ruminococcus champanellensis (strain DSM 18848 / JCM 17042 / KCTC 15320 / 18P13)</name>
    <dbReference type="NCBI Taxonomy" id="213810"/>
    <lineage>
        <taxon>Bacteria</taxon>
        <taxon>Bacillati</taxon>
        <taxon>Bacillota</taxon>
        <taxon>Clostridia</taxon>
        <taxon>Eubacteriales</taxon>
        <taxon>Oscillospiraceae</taxon>
        <taxon>Ruminococcus</taxon>
    </lineage>
</organism>
<dbReference type="PANTHER" id="PTHR37826">
    <property type="entry name" value="FLOTILLIN BAND_7_5 DOMAIN PROTEIN"/>
    <property type="match status" value="1"/>
</dbReference>
<dbReference type="InterPro" id="IPR036013">
    <property type="entry name" value="Band_7/SPFH_dom_sf"/>
</dbReference>
<dbReference type="Proteomes" id="UP000007054">
    <property type="component" value="Chromosome"/>
</dbReference>
<proteinExistence type="predicted"/>
<dbReference type="AlphaFoldDB" id="D4LA25"/>
<dbReference type="SUPFAM" id="SSF117892">
    <property type="entry name" value="Band 7/SPFH domain"/>
    <property type="match status" value="1"/>
</dbReference>
<evidence type="ECO:0000313" key="3">
    <source>
        <dbReference type="Proteomes" id="UP000007054"/>
    </source>
</evidence>
<dbReference type="BioCyc" id="RCHA213810:RUM_RS01040-MONOMER"/>
<reference evidence="2" key="1">
    <citation type="submission" date="2010-03" db="EMBL/GenBank/DDBJ databases">
        <title>The genome sequence of Ruminococcus sp. 18P13.</title>
        <authorList>
            <consortium name="metaHIT consortium -- http://www.metahit.eu/"/>
            <person name="Pajon A."/>
            <person name="Turner K."/>
            <person name="Parkhill J."/>
            <person name="Bernalier A."/>
        </authorList>
    </citation>
    <scope>NUCLEOTIDE SEQUENCE [LARGE SCALE GENOMIC DNA]</scope>
    <source>
        <strain evidence="2">Type strain: 18P13</strain>
    </source>
</reference>
<dbReference type="InterPro" id="IPR033880">
    <property type="entry name" value="SPFH_YdjI"/>
</dbReference>
<sequence length="430" mass="45746">MGILKAVAGAVTGGLADSWLEVVEPDNMTATTVCTRGVQVSNKRSSNKKGTENIISNGSVIHVGVNQMMLLVDGGKIIDYSAEPGYYEVYLSSTPSMFNGELKDSIKETFSRIKFGGQPSGSQQVYFINLQEIKGIKFGTRNALQYFDNFYNAELFVRCHGSYSIKITDPLKFFSEAVPRNAEHVDINDINDQYFDEFLSALQAAIGQMSVDGQRISALPSKSLELAKYMSNVLDADWNELRGMEIVSVGVASISYDEESKKLINMRNQGAMLSDATIREGYVQSTVAGGIQAAGSNTAGAGNAFMAMGMGMNAAGNFMGAASATNAAQMQMQQQQQAAQALKPNGAVQQMDDGAWTCQCGQMNSGKFCSNCGGAKPAPAGSWTCKCGQVNTGKFCPSCGSPAPQAGTWTCACGSVNEGAFCSNCGRKRG</sequence>
<gene>
    <name evidence="2" type="ordered locus">RUM_02220</name>
</gene>
<keyword evidence="3" id="KW-1185">Reference proteome</keyword>
<feature type="domain" description="SPFH" evidence="1">
    <location>
        <begin position="52"/>
        <end position="267"/>
    </location>
</feature>
<dbReference type="PATRIC" id="fig|213810.4.peg.72"/>
<protein>
    <submittedName>
        <fullName evidence="2">Putative virion core protein (Lumpy skin disease virus)</fullName>
    </submittedName>
</protein>
<evidence type="ECO:0000259" key="1">
    <source>
        <dbReference type="Pfam" id="PF13421"/>
    </source>
</evidence>
<reference evidence="2" key="2">
    <citation type="submission" date="2010-03" db="EMBL/GenBank/DDBJ databases">
        <authorList>
            <person name="Pajon A."/>
        </authorList>
    </citation>
    <scope>NUCLEOTIDE SEQUENCE</scope>
    <source>
        <strain evidence="2">Type strain: 18P13</strain>
    </source>
</reference>
<dbReference type="EMBL" id="FP929052">
    <property type="protein sequence ID" value="CBL16470.1"/>
    <property type="molecule type" value="Genomic_DNA"/>
</dbReference>
<name>D4LA25_RUMC1</name>
<dbReference type="STRING" id="213810.RUM_02220"/>
<dbReference type="Pfam" id="PF13421">
    <property type="entry name" value="Band_7_1"/>
    <property type="match status" value="1"/>
</dbReference>
<evidence type="ECO:0000313" key="2">
    <source>
        <dbReference type="EMBL" id="CBL16470.1"/>
    </source>
</evidence>